<name>A0ABV5GX23_9FLAO</name>
<dbReference type="RefSeq" id="WP_290271471.1">
    <property type="nucleotide sequence ID" value="NZ_JAUFQP010000010.1"/>
</dbReference>
<sequence>MNEIKRNFTIKDLENISGIKAHTIRIWEKRYSLLSPQRTDSNIRLYSAANLKKLLNIVLLKTHGYKISKIAEMDTKTIRNTARELASKNAINDAALNAFKLATVQFDSKLFNATYNKLLQTTPFSEIFKTNFIPLLNFIGMQWQTDTLLPANEHFTSNLITQKLLIQSEKIESSTLVSETTYVLFLPENEIHEIGLLYLNYELLLRGGKTIYLGRSLPLDNLISFFKSDEEICFITSTTVSPSSDIITKYFKDLDVYLTQKNHSLLASGQRLNQLEGISFKSNIKLYPTIVELLKDL</sequence>
<evidence type="ECO:0000313" key="6">
    <source>
        <dbReference type="EMBL" id="MFB9104200.1"/>
    </source>
</evidence>
<dbReference type="Pfam" id="PF13411">
    <property type="entry name" value="MerR_1"/>
    <property type="match status" value="1"/>
</dbReference>
<evidence type="ECO:0000256" key="3">
    <source>
        <dbReference type="ARBA" id="ARBA00023125"/>
    </source>
</evidence>
<comment type="caution">
    <text evidence="6">The sequence shown here is derived from an EMBL/GenBank/DDBJ whole genome shotgun (WGS) entry which is preliminary data.</text>
</comment>
<dbReference type="Gene3D" id="1.10.1240.10">
    <property type="entry name" value="Methionine synthase domain"/>
    <property type="match status" value="1"/>
</dbReference>
<reference evidence="6 7" key="1">
    <citation type="submission" date="2024-09" db="EMBL/GenBank/DDBJ databases">
        <authorList>
            <person name="Sun Q."/>
            <person name="Mori K."/>
        </authorList>
    </citation>
    <scope>NUCLEOTIDE SEQUENCE [LARGE SCALE GENOMIC DNA]</scope>
    <source>
        <strain evidence="6 7">CECT 8300</strain>
    </source>
</reference>
<proteinExistence type="predicted"/>
<dbReference type="InterPro" id="IPR000551">
    <property type="entry name" value="MerR-type_HTH_dom"/>
</dbReference>
<dbReference type="PANTHER" id="PTHR30204:SF69">
    <property type="entry name" value="MERR-FAMILY TRANSCRIPTIONAL REGULATOR"/>
    <property type="match status" value="1"/>
</dbReference>
<accession>A0ABV5GX23</accession>
<feature type="domain" description="HTH merR-type" evidence="5">
    <location>
        <begin position="7"/>
        <end position="76"/>
    </location>
</feature>
<evidence type="ECO:0000259" key="5">
    <source>
        <dbReference type="PROSITE" id="PS50937"/>
    </source>
</evidence>
<organism evidence="6 7">
    <name type="scientific">Algibacter miyuki</name>
    <dbReference type="NCBI Taxonomy" id="1306933"/>
    <lineage>
        <taxon>Bacteria</taxon>
        <taxon>Pseudomonadati</taxon>
        <taxon>Bacteroidota</taxon>
        <taxon>Flavobacteriia</taxon>
        <taxon>Flavobacteriales</taxon>
        <taxon>Flavobacteriaceae</taxon>
        <taxon>Algibacter</taxon>
    </lineage>
</organism>
<dbReference type="EMBL" id="JBHMFA010000004">
    <property type="protein sequence ID" value="MFB9104200.1"/>
    <property type="molecule type" value="Genomic_DNA"/>
</dbReference>
<dbReference type="PROSITE" id="PS50937">
    <property type="entry name" value="HTH_MERR_2"/>
    <property type="match status" value="1"/>
</dbReference>
<dbReference type="CDD" id="cd01104">
    <property type="entry name" value="HTH_MlrA-CarA"/>
    <property type="match status" value="1"/>
</dbReference>
<evidence type="ECO:0000256" key="4">
    <source>
        <dbReference type="ARBA" id="ARBA00023163"/>
    </source>
</evidence>
<dbReference type="Gene3D" id="3.40.50.280">
    <property type="entry name" value="Cobalamin-binding domain"/>
    <property type="match status" value="1"/>
</dbReference>
<dbReference type="Gene3D" id="1.10.1660.10">
    <property type="match status" value="1"/>
</dbReference>
<dbReference type="Proteomes" id="UP001589590">
    <property type="component" value="Unassembled WGS sequence"/>
</dbReference>
<evidence type="ECO:0000256" key="2">
    <source>
        <dbReference type="ARBA" id="ARBA00023015"/>
    </source>
</evidence>
<protein>
    <submittedName>
        <fullName evidence="6">MerR family transcriptional regulator</fullName>
    </submittedName>
</protein>
<keyword evidence="1" id="KW-0678">Repressor</keyword>
<evidence type="ECO:0000313" key="7">
    <source>
        <dbReference type="Proteomes" id="UP001589590"/>
    </source>
</evidence>
<dbReference type="SMART" id="SM00422">
    <property type="entry name" value="HTH_MERR"/>
    <property type="match status" value="1"/>
</dbReference>
<dbReference type="InterPro" id="IPR009061">
    <property type="entry name" value="DNA-bd_dom_put_sf"/>
</dbReference>
<dbReference type="SUPFAM" id="SSF46955">
    <property type="entry name" value="Putative DNA-binding domain"/>
    <property type="match status" value="1"/>
</dbReference>
<gene>
    <name evidence="6" type="ORF">ACFFU1_04790</name>
</gene>
<dbReference type="InterPro" id="IPR036594">
    <property type="entry name" value="Meth_synthase_dom"/>
</dbReference>
<evidence type="ECO:0000256" key="1">
    <source>
        <dbReference type="ARBA" id="ARBA00022491"/>
    </source>
</evidence>
<keyword evidence="4" id="KW-0804">Transcription</keyword>
<dbReference type="InterPro" id="IPR003759">
    <property type="entry name" value="Cbl-bd_cap"/>
</dbReference>
<dbReference type="Pfam" id="PF02607">
    <property type="entry name" value="B12-binding_2"/>
    <property type="match status" value="1"/>
</dbReference>
<keyword evidence="7" id="KW-1185">Reference proteome</keyword>
<dbReference type="InterPro" id="IPR047057">
    <property type="entry name" value="MerR_fam"/>
</dbReference>
<keyword evidence="3" id="KW-0238">DNA-binding</keyword>
<dbReference type="PANTHER" id="PTHR30204">
    <property type="entry name" value="REDOX-CYCLING DRUG-SENSING TRANSCRIPTIONAL ACTIVATOR SOXR"/>
    <property type="match status" value="1"/>
</dbReference>
<keyword evidence="2" id="KW-0805">Transcription regulation</keyword>